<reference evidence="3 4" key="1">
    <citation type="submission" date="2018-11" db="EMBL/GenBank/DDBJ databases">
        <authorList>
            <person name="Li F."/>
        </authorList>
    </citation>
    <scope>NUCLEOTIDE SEQUENCE [LARGE SCALE GENOMIC DNA]</scope>
    <source>
        <strain evidence="3 4">KIS18-7</strain>
    </source>
</reference>
<dbReference type="Proteomes" id="UP000277094">
    <property type="component" value="Unassembled WGS sequence"/>
</dbReference>
<dbReference type="AlphaFoldDB" id="A0A3N0DVS2"/>
<evidence type="ECO:0000256" key="1">
    <source>
        <dbReference type="SAM" id="SignalP"/>
    </source>
</evidence>
<gene>
    <name evidence="3" type="ORF">EFL95_12105</name>
</gene>
<dbReference type="PROSITE" id="PS51257">
    <property type="entry name" value="PROKAR_LIPOPROTEIN"/>
    <property type="match status" value="1"/>
</dbReference>
<keyword evidence="1" id="KW-0732">Signal</keyword>
<feature type="chain" id="PRO_5039444044" description="Septum formation-related domain-containing protein" evidence="1">
    <location>
        <begin position="24"/>
        <end position="276"/>
    </location>
</feature>
<keyword evidence="4" id="KW-1185">Reference proteome</keyword>
<dbReference type="Pfam" id="PF13845">
    <property type="entry name" value="Septum_form"/>
    <property type="match status" value="1"/>
</dbReference>
<name>A0A3N0DVS2_9ACTN</name>
<comment type="caution">
    <text evidence="3">The sequence shown here is derived from an EMBL/GenBank/DDBJ whole genome shotgun (WGS) entry which is preliminary data.</text>
</comment>
<feature type="domain" description="Septum formation-related" evidence="2">
    <location>
        <begin position="53"/>
        <end position="271"/>
    </location>
</feature>
<dbReference type="EMBL" id="RJSG01000002">
    <property type="protein sequence ID" value="RNL79698.1"/>
    <property type="molecule type" value="Genomic_DNA"/>
</dbReference>
<protein>
    <recommendedName>
        <fullName evidence="2">Septum formation-related domain-containing protein</fullName>
    </recommendedName>
</protein>
<feature type="signal peptide" evidence="1">
    <location>
        <begin position="1"/>
        <end position="23"/>
    </location>
</feature>
<proteinExistence type="predicted"/>
<evidence type="ECO:0000313" key="4">
    <source>
        <dbReference type="Proteomes" id="UP000277094"/>
    </source>
</evidence>
<dbReference type="InterPro" id="IPR026004">
    <property type="entry name" value="Septum_form"/>
</dbReference>
<evidence type="ECO:0000313" key="3">
    <source>
        <dbReference type="EMBL" id="RNL79698.1"/>
    </source>
</evidence>
<organism evidence="3 4">
    <name type="scientific">Nocardioides marmorisolisilvae</name>
    <dbReference type="NCBI Taxonomy" id="1542737"/>
    <lineage>
        <taxon>Bacteria</taxon>
        <taxon>Bacillati</taxon>
        <taxon>Actinomycetota</taxon>
        <taxon>Actinomycetes</taxon>
        <taxon>Propionibacteriales</taxon>
        <taxon>Nocardioidaceae</taxon>
        <taxon>Nocardioides</taxon>
    </lineage>
</organism>
<evidence type="ECO:0000259" key="2">
    <source>
        <dbReference type="Pfam" id="PF13845"/>
    </source>
</evidence>
<accession>A0A3N0DVS2</accession>
<sequence length="276" mass="29218">MMRPGRLGGLLVAVLLSATGCSGGDGGDGTSAAPNGATGATTAAAAPKAPRVGSCYQLDVRSALKATSSRPAVSCSHRHTAVTVAVGTVQPVVDGHLLALDSTLVQRQIADRCRRAVDAHVGGSLRDQRLSRIQAVWFNPTTAQADRGALWYRCDLVISSGPRTFAALPRKTHGMLRAQGAMSRWGTCGTASPAAKHFQRVLCSARHTWRARAATTLPAGTAYLSTKAGRTADARCRAVAAKLSPKSSKLRWAFEWPTRDQWQSGQRYGLCWTPDA</sequence>